<dbReference type="InterPro" id="IPR036866">
    <property type="entry name" value="RibonucZ/Hydroxyglut_hydro"/>
</dbReference>
<dbReference type="AlphaFoldDB" id="A0A4R9BK45"/>
<keyword evidence="2" id="KW-0378">Hydrolase</keyword>
<dbReference type="GO" id="GO:0016787">
    <property type="term" value="F:hydrolase activity"/>
    <property type="evidence" value="ECO:0007669"/>
    <property type="project" value="UniProtKB-KW"/>
</dbReference>
<evidence type="ECO:0000313" key="3">
    <source>
        <dbReference type="Proteomes" id="UP000298468"/>
    </source>
</evidence>
<name>A0A4R9BK45_9MICO</name>
<organism evidence="2 3">
    <name type="scientific">Cryobacterium lactosi</name>
    <dbReference type="NCBI Taxonomy" id="1259202"/>
    <lineage>
        <taxon>Bacteria</taxon>
        <taxon>Bacillati</taxon>
        <taxon>Actinomycetota</taxon>
        <taxon>Actinomycetes</taxon>
        <taxon>Micrococcales</taxon>
        <taxon>Microbacteriaceae</taxon>
        <taxon>Cryobacterium</taxon>
    </lineage>
</organism>
<feature type="domain" description="Metallo-beta-lactamase" evidence="1">
    <location>
        <begin position="22"/>
        <end position="214"/>
    </location>
</feature>
<dbReference type="PANTHER" id="PTHR42951:SF4">
    <property type="entry name" value="ACYL-COENZYME A THIOESTERASE MBLAC2"/>
    <property type="match status" value="1"/>
</dbReference>
<dbReference type="EMBL" id="SOHM01000039">
    <property type="protein sequence ID" value="TFD84987.1"/>
    <property type="molecule type" value="Genomic_DNA"/>
</dbReference>
<gene>
    <name evidence="2" type="ORF">E3T61_18375</name>
</gene>
<dbReference type="Proteomes" id="UP000298468">
    <property type="component" value="Unassembled WGS sequence"/>
</dbReference>
<reference evidence="2 3" key="1">
    <citation type="submission" date="2019-03" db="EMBL/GenBank/DDBJ databases">
        <title>Genomics of glacier-inhabiting Cryobacterium strains.</title>
        <authorList>
            <person name="Liu Q."/>
            <person name="Xin Y.-H."/>
        </authorList>
    </citation>
    <scope>NUCLEOTIDE SEQUENCE [LARGE SCALE GENOMIC DNA]</scope>
    <source>
        <strain evidence="2 3">Sr59</strain>
    </source>
</reference>
<dbReference type="InterPro" id="IPR050855">
    <property type="entry name" value="NDM-1-like"/>
</dbReference>
<comment type="caution">
    <text evidence="2">The sequence shown here is derived from an EMBL/GenBank/DDBJ whole genome shotgun (WGS) entry which is preliminary data.</text>
</comment>
<protein>
    <submittedName>
        <fullName evidence="2">MBL fold metallo-hydrolase</fullName>
    </submittedName>
</protein>
<dbReference type="Gene3D" id="3.60.15.10">
    <property type="entry name" value="Ribonuclease Z/Hydroxyacylglutathione hydrolase-like"/>
    <property type="match status" value="1"/>
</dbReference>
<dbReference type="Pfam" id="PF00753">
    <property type="entry name" value="Lactamase_B"/>
    <property type="match status" value="1"/>
</dbReference>
<dbReference type="RefSeq" id="WP_134642300.1">
    <property type="nucleotide sequence ID" value="NZ_SOHM01000039.1"/>
</dbReference>
<dbReference type="InterPro" id="IPR001279">
    <property type="entry name" value="Metallo-B-lactamas"/>
</dbReference>
<proteinExistence type="predicted"/>
<evidence type="ECO:0000259" key="1">
    <source>
        <dbReference type="SMART" id="SM00849"/>
    </source>
</evidence>
<dbReference type="SMART" id="SM00849">
    <property type="entry name" value="Lactamase_B"/>
    <property type="match status" value="1"/>
</dbReference>
<keyword evidence="3" id="KW-1185">Reference proteome</keyword>
<dbReference type="CDD" id="cd16282">
    <property type="entry name" value="metallo-hydrolase-like_MBL-fold"/>
    <property type="match status" value="1"/>
</dbReference>
<dbReference type="PANTHER" id="PTHR42951">
    <property type="entry name" value="METALLO-BETA-LACTAMASE DOMAIN-CONTAINING"/>
    <property type="match status" value="1"/>
</dbReference>
<accession>A0A4R9BK45</accession>
<dbReference type="OrthoDB" id="2273115at2"/>
<evidence type="ECO:0000313" key="2">
    <source>
        <dbReference type="EMBL" id="TFD84987.1"/>
    </source>
</evidence>
<dbReference type="SUPFAM" id="SSF56281">
    <property type="entry name" value="Metallo-hydrolase/oxidoreductase"/>
    <property type="match status" value="1"/>
</dbReference>
<sequence>MTESSWLEVGRGVFQRRYDPMDVSVIVVVGPTGLTVVDTRNNPAEADELIQDIAVRFQLPIVAVVNTHAHYDHTFGNQSFAALPSAPIYGHHLIDRHYAEYEGPRLAVQQADPSREPDKRWADVVLTPPGVPVAAPFSVVAGGRTIELIPLDPGHTDTDLAVFIPDCRVWLLGDVVEESGPPMFGSGSYPLGWPAVLEGLLQMIQPGDIVVPGHGAVVHRDFVLRQRDSLQKVADTIRSCAAAGISLDEIPGDHALFTLWPRAMLESAFAQGGAQLGS</sequence>